<gene>
    <name evidence="3" type="primary">LOC108674721</name>
</gene>
<feature type="non-terminal residue" evidence="3">
    <location>
        <position position="805"/>
    </location>
</feature>
<feature type="region of interest" description="Disordered" evidence="1">
    <location>
        <begin position="1"/>
        <end position="30"/>
    </location>
</feature>
<feature type="compositionally biased region" description="Polar residues" evidence="1">
    <location>
        <begin position="15"/>
        <end position="25"/>
    </location>
</feature>
<evidence type="ECO:0000313" key="3">
    <source>
        <dbReference type="RefSeq" id="XP_047735634.1"/>
    </source>
</evidence>
<dbReference type="RefSeq" id="XP_047735634.1">
    <property type="nucleotide sequence ID" value="XM_047879678.1"/>
</dbReference>
<dbReference type="Gene3D" id="1.10.10.60">
    <property type="entry name" value="Homeodomain-like"/>
    <property type="match status" value="1"/>
</dbReference>
<organism evidence="2 3">
    <name type="scientific">Hyalella azteca</name>
    <name type="common">Amphipod</name>
    <dbReference type="NCBI Taxonomy" id="294128"/>
    <lineage>
        <taxon>Eukaryota</taxon>
        <taxon>Metazoa</taxon>
        <taxon>Ecdysozoa</taxon>
        <taxon>Arthropoda</taxon>
        <taxon>Crustacea</taxon>
        <taxon>Multicrustacea</taxon>
        <taxon>Malacostraca</taxon>
        <taxon>Eumalacostraca</taxon>
        <taxon>Peracarida</taxon>
        <taxon>Amphipoda</taxon>
        <taxon>Senticaudata</taxon>
        <taxon>Talitrida</taxon>
        <taxon>Talitroidea</taxon>
        <taxon>Hyalellidae</taxon>
        <taxon>Hyalella</taxon>
    </lineage>
</organism>
<dbReference type="KEGG" id="hazt:108674721"/>
<dbReference type="AlphaFoldDB" id="A0A979FH42"/>
<proteinExistence type="predicted"/>
<protein>
    <submittedName>
        <fullName evidence="3">Uncharacterized protein LOC108674721</fullName>
    </submittedName>
</protein>
<dbReference type="OrthoDB" id="6381734at2759"/>
<feature type="compositionally biased region" description="Basic and acidic residues" evidence="1">
    <location>
        <begin position="1"/>
        <end position="13"/>
    </location>
</feature>
<sequence>MTDSQLRHNRESEFASGNDSTLSPSQDDDLPECKVVHWKRKHMPIANGEMLGKTKKRPKIIPALTEPSSQKSTTVIGLLTSTTEQQGSQVILIRPADDSSKSMLTSLEQLSSVLEALPFSTIQVQDIRVKRRKELIAVQLLGVNEADIASILQLTQLGPWSVIVDVSSKPTMKPVIKKIRQKRQENISVKTAPAILKCNSAGNLHEINENVKPNIIKGNYSGIDISGRGSGNFVVGMLGPFKVIKSAKARISSEFCSLEDYFYKPKFKSTEAEWERAKSWTNFQESLYNNKEFTPEDLGNELNEKINKIAKHFMDFELGTLDEKSMKEKKMNKVDYAMPYLPTYNEVEFLGKLFMNKESDADEDAVVETLHQSNPHGKYNKGKFSEKEGEIINENWNQFQKEYKFYDLRPLINYRTCILEGSPDSFSINQVFFTSVPQQKKFLNYIRKGLNRSLVQFCFPQVKIHLRSLVSSKYSNFAWSKRTHLADQDVKTKKELCLIDLFLKRYGVDAVSMEFILNSSGRLITNSLRHHYRFKLCPIAYGPWTEEEMLRLIKGVVYTWNKAPAQNHSRSFSGINWMKVFLFVRTRTPTSCCHAYVEFAKQALHRHHYKLKHPDAEDLPKWTSNHELMLIKEMTRSPANTLSVMDFRSMMVLPEFEGFSDSYLRRMARDAIAAWVPLPQRRNLDDSLDYLATHILPKLERKLDNHSRVLKQINLYRSAKLADAIPEYLDEHIKRMFATVPLHQLDITEPDVEDPDLEDPNLLDGLDDDDLKLKKEDCDLFGDDDLELQKDDCELYEDDDFELGE</sequence>
<dbReference type="GeneID" id="108674721"/>
<keyword evidence="2" id="KW-1185">Reference proteome</keyword>
<reference evidence="3" key="1">
    <citation type="submission" date="2025-08" db="UniProtKB">
        <authorList>
            <consortium name="RefSeq"/>
        </authorList>
    </citation>
    <scope>IDENTIFICATION</scope>
    <source>
        <tissue evidence="3">Whole organism</tissue>
    </source>
</reference>
<dbReference type="Proteomes" id="UP000694843">
    <property type="component" value="Unplaced"/>
</dbReference>
<name>A0A979FH42_HYAAZ</name>
<accession>A0A979FH42</accession>
<evidence type="ECO:0000313" key="2">
    <source>
        <dbReference type="Proteomes" id="UP000694843"/>
    </source>
</evidence>
<evidence type="ECO:0000256" key="1">
    <source>
        <dbReference type="SAM" id="MobiDB-lite"/>
    </source>
</evidence>